<accession>A0A1G6RUM2</accession>
<evidence type="ECO:0000256" key="10">
    <source>
        <dbReference type="ARBA" id="ARBA00048988"/>
    </source>
</evidence>
<organism evidence="14 15">
    <name type="scientific">Peptococcus niger</name>
    <dbReference type="NCBI Taxonomy" id="2741"/>
    <lineage>
        <taxon>Bacteria</taxon>
        <taxon>Bacillati</taxon>
        <taxon>Bacillota</taxon>
        <taxon>Clostridia</taxon>
        <taxon>Eubacteriales</taxon>
        <taxon>Peptococcaceae</taxon>
        <taxon>Peptococcus</taxon>
    </lineage>
</organism>
<dbReference type="GO" id="GO:0005524">
    <property type="term" value="F:ATP binding"/>
    <property type="evidence" value="ECO:0007669"/>
    <property type="project" value="UniProtKB-UniRule"/>
</dbReference>
<evidence type="ECO:0000256" key="6">
    <source>
        <dbReference type="ARBA" id="ARBA00023125"/>
    </source>
</evidence>
<dbReference type="Pfam" id="PF21196">
    <property type="entry name" value="PcrA_UvrD_tudor"/>
    <property type="match status" value="1"/>
</dbReference>
<keyword evidence="6" id="KW-0238">DNA-binding</keyword>
<feature type="domain" description="UvrD-like helicase C-terminal" evidence="13">
    <location>
        <begin position="285"/>
        <end position="565"/>
    </location>
</feature>
<dbReference type="AlphaFoldDB" id="A0A1G6RUM2"/>
<dbReference type="GO" id="GO:0009314">
    <property type="term" value="P:response to radiation"/>
    <property type="evidence" value="ECO:0007669"/>
    <property type="project" value="UniProtKB-ARBA"/>
</dbReference>
<comment type="similarity">
    <text evidence="1">Belongs to the helicase family. UvrD subfamily.</text>
</comment>
<dbReference type="GO" id="GO:0043138">
    <property type="term" value="F:3'-5' DNA helicase activity"/>
    <property type="evidence" value="ECO:0007669"/>
    <property type="project" value="UniProtKB-EC"/>
</dbReference>
<evidence type="ECO:0000259" key="12">
    <source>
        <dbReference type="PROSITE" id="PS51198"/>
    </source>
</evidence>
<dbReference type="FunFam" id="1.10.10.160:FF:000001">
    <property type="entry name" value="ATP-dependent DNA helicase"/>
    <property type="match status" value="1"/>
</dbReference>
<feature type="domain" description="UvrD-like helicase ATP-binding" evidence="12">
    <location>
        <begin position="4"/>
        <end position="284"/>
    </location>
</feature>
<keyword evidence="4 11" id="KW-0347">Helicase</keyword>
<dbReference type="InterPro" id="IPR014017">
    <property type="entry name" value="DNA_helicase_UvrD-like_C"/>
</dbReference>
<comment type="catalytic activity">
    <reaction evidence="8">
        <text>Couples ATP hydrolysis with the unwinding of duplex DNA by translocating in the 3'-5' direction.</text>
        <dbReference type="EC" id="5.6.2.4"/>
    </reaction>
</comment>
<sequence>MQISDLNDAQRLAVETTEGPLLILAGAGSGKTKAITYRIAYLIEEKGVSPYHILAITFTNKAAQELQERIINLAGPAGKRVWAKTFHATALQILRFESDFIPYEDNFVIYDSADQLTLIKRILKESDIYEKSVSPRSVLADISREKNALHSPEDTRKAAEGDESGTELADLYMSYQQALRRQNAMDFDDIIYQAIQLFQNNPDILKKYQDRFQYIMVDEYQDTNYAQYIFIKLLADHYKNICVVGDDDQSIYEWRGADIRNILDFEQHYPEAKVIKLEKNYRSGQFILKAANGVIANNIERKEKNLWTDRNEGDKVKLYMALDDTDEAFFISRHIQQLMGEEGTGLQYKDFAVLCRMTAQFRKIEEDFIQRKIPYRIFGGVKFYSRKEIKDMLAYLTILANPYDMLALERALQTPRRGIGDGSIDKIRKLMQTASISGLEALARANEVITTKKILKAIGEFLALITDAQKIYRKTYSLATLTEFILDESGYRDMLLNEDSVDAETRLDYLNQFLATAAEFDDTHDDLEDAALTVFLSDLALYTDTDDYSARQNSVSIMTLHSAKGLEFPVVFIPGMEEGVFPHAYRLLDESELEEERRLCYVGITRAKSHLFLLRAQKRMLYGKGQSNAPSRFIDEIPPLVLDDLNSRHHKTSPAKENKHAERPKANAVEFYVGDKISHQLWGEGAVVAVDNKGPFTQISVMFPEMGLKKLISAYAPIEKID</sequence>
<evidence type="ECO:0000256" key="4">
    <source>
        <dbReference type="ARBA" id="ARBA00022806"/>
    </source>
</evidence>
<keyword evidence="2 11" id="KW-0547">Nucleotide-binding</keyword>
<comment type="catalytic activity">
    <reaction evidence="10">
        <text>ATP + H2O = ADP + phosphate + H(+)</text>
        <dbReference type="Rhea" id="RHEA:13065"/>
        <dbReference type="ChEBI" id="CHEBI:15377"/>
        <dbReference type="ChEBI" id="CHEBI:15378"/>
        <dbReference type="ChEBI" id="CHEBI:30616"/>
        <dbReference type="ChEBI" id="CHEBI:43474"/>
        <dbReference type="ChEBI" id="CHEBI:456216"/>
        <dbReference type="EC" id="5.6.2.4"/>
    </reaction>
</comment>
<dbReference type="RefSeq" id="WP_091790809.1">
    <property type="nucleotide sequence ID" value="NZ_FNAF01000001.1"/>
</dbReference>
<keyword evidence="5 11" id="KW-0067">ATP-binding</keyword>
<dbReference type="InterPro" id="IPR000212">
    <property type="entry name" value="DNA_helicase_UvrD/REP"/>
</dbReference>
<dbReference type="Gene3D" id="1.10.10.160">
    <property type="match status" value="1"/>
</dbReference>
<dbReference type="GO" id="GO:0005829">
    <property type="term" value="C:cytosol"/>
    <property type="evidence" value="ECO:0007669"/>
    <property type="project" value="TreeGrafter"/>
</dbReference>
<evidence type="ECO:0000256" key="8">
    <source>
        <dbReference type="ARBA" id="ARBA00034617"/>
    </source>
</evidence>
<dbReference type="Proteomes" id="UP000198995">
    <property type="component" value="Unassembled WGS sequence"/>
</dbReference>
<keyword evidence="3 11" id="KW-0378">Hydrolase</keyword>
<dbReference type="OrthoDB" id="9810135at2"/>
<name>A0A1G6RUM2_PEPNI</name>
<reference evidence="14 15" key="1">
    <citation type="submission" date="2016-10" db="EMBL/GenBank/DDBJ databases">
        <authorList>
            <person name="de Groot N.N."/>
        </authorList>
    </citation>
    <scope>NUCLEOTIDE SEQUENCE [LARGE SCALE GENOMIC DNA]</scope>
    <source>
        <strain evidence="14 15">DSM 20475</strain>
    </source>
</reference>
<evidence type="ECO:0000256" key="3">
    <source>
        <dbReference type="ARBA" id="ARBA00022801"/>
    </source>
</evidence>
<dbReference type="GO" id="GO:0000725">
    <property type="term" value="P:recombinational repair"/>
    <property type="evidence" value="ECO:0007669"/>
    <property type="project" value="TreeGrafter"/>
</dbReference>
<evidence type="ECO:0000256" key="1">
    <source>
        <dbReference type="ARBA" id="ARBA00009922"/>
    </source>
</evidence>
<keyword evidence="15" id="KW-1185">Reference proteome</keyword>
<dbReference type="InterPro" id="IPR027417">
    <property type="entry name" value="P-loop_NTPase"/>
</dbReference>
<evidence type="ECO:0000256" key="11">
    <source>
        <dbReference type="PROSITE-ProRule" id="PRU00560"/>
    </source>
</evidence>
<dbReference type="PANTHER" id="PTHR11070:SF2">
    <property type="entry name" value="ATP-DEPENDENT DNA HELICASE SRS2"/>
    <property type="match status" value="1"/>
</dbReference>
<protein>
    <recommendedName>
        <fullName evidence="9">DNA 3'-5' helicase</fullName>
        <ecNumber evidence="9">5.6.2.4</ecNumber>
    </recommendedName>
</protein>
<dbReference type="PROSITE" id="PS51217">
    <property type="entry name" value="UVRD_HELICASE_CTER"/>
    <property type="match status" value="1"/>
</dbReference>
<feature type="binding site" evidence="11">
    <location>
        <begin position="25"/>
        <end position="32"/>
    </location>
    <ligand>
        <name>ATP</name>
        <dbReference type="ChEBI" id="CHEBI:30616"/>
    </ligand>
</feature>
<dbReference type="InterPro" id="IPR014016">
    <property type="entry name" value="UvrD-like_ATP-bd"/>
</dbReference>
<dbReference type="GO" id="GO:0003677">
    <property type="term" value="F:DNA binding"/>
    <property type="evidence" value="ECO:0007669"/>
    <property type="project" value="UniProtKB-KW"/>
</dbReference>
<dbReference type="InterPro" id="IPR013986">
    <property type="entry name" value="DExx_box_DNA_helicase_dom_sf"/>
</dbReference>
<evidence type="ECO:0000256" key="9">
    <source>
        <dbReference type="ARBA" id="ARBA00034808"/>
    </source>
</evidence>
<dbReference type="Pfam" id="PF13361">
    <property type="entry name" value="UvrD_C"/>
    <property type="match status" value="1"/>
</dbReference>
<evidence type="ECO:0000256" key="2">
    <source>
        <dbReference type="ARBA" id="ARBA00022741"/>
    </source>
</evidence>
<dbReference type="Gene3D" id="1.10.486.10">
    <property type="entry name" value="PCRA, domain 4"/>
    <property type="match status" value="1"/>
</dbReference>
<dbReference type="GO" id="GO:0016887">
    <property type="term" value="F:ATP hydrolysis activity"/>
    <property type="evidence" value="ECO:0007669"/>
    <property type="project" value="RHEA"/>
</dbReference>
<dbReference type="PROSITE" id="PS51198">
    <property type="entry name" value="UVRD_HELICASE_ATP_BIND"/>
    <property type="match status" value="1"/>
</dbReference>
<gene>
    <name evidence="14" type="ORF">SAMN04489866_101112</name>
</gene>
<dbReference type="EMBL" id="FNAF01000001">
    <property type="protein sequence ID" value="SDD07677.1"/>
    <property type="molecule type" value="Genomic_DNA"/>
</dbReference>
<dbReference type="EC" id="5.6.2.4" evidence="9"/>
<dbReference type="Pfam" id="PF00580">
    <property type="entry name" value="UvrD-helicase"/>
    <property type="match status" value="1"/>
</dbReference>
<evidence type="ECO:0000256" key="7">
    <source>
        <dbReference type="ARBA" id="ARBA00023235"/>
    </source>
</evidence>
<dbReference type="SUPFAM" id="SSF52540">
    <property type="entry name" value="P-loop containing nucleoside triphosphate hydrolases"/>
    <property type="match status" value="1"/>
</dbReference>
<dbReference type="STRING" id="2741.SAMN04489866_101112"/>
<evidence type="ECO:0000259" key="13">
    <source>
        <dbReference type="PROSITE" id="PS51217"/>
    </source>
</evidence>
<dbReference type="Gene3D" id="3.40.50.300">
    <property type="entry name" value="P-loop containing nucleotide triphosphate hydrolases"/>
    <property type="match status" value="2"/>
</dbReference>
<dbReference type="CDD" id="cd17932">
    <property type="entry name" value="DEXQc_UvrD"/>
    <property type="match status" value="1"/>
</dbReference>
<dbReference type="PANTHER" id="PTHR11070">
    <property type="entry name" value="UVRD / RECB / PCRA DNA HELICASE FAMILY MEMBER"/>
    <property type="match status" value="1"/>
</dbReference>
<proteinExistence type="inferred from homology"/>
<keyword evidence="7" id="KW-0413">Isomerase</keyword>
<evidence type="ECO:0000256" key="5">
    <source>
        <dbReference type="ARBA" id="ARBA00022840"/>
    </source>
</evidence>
<dbReference type="GO" id="GO:0033202">
    <property type="term" value="C:DNA helicase complex"/>
    <property type="evidence" value="ECO:0007669"/>
    <property type="project" value="TreeGrafter"/>
</dbReference>
<evidence type="ECO:0000313" key="15">
    <source>
        <dbReference type="Proteomes" id="UP000198995"/>
    </source>
</evidence>
<evidence type="ECO:0000313" key="14">
    <source>
        <dbReference type="EMBL" id="SDD07677.1"/>
    </source>
</evidence>